<dbReference type="RefSeq" id="WP_093132222.1">
    <property type="nucleotide sequence ID" value="NZ_FOHJ01000002.1"/>
</dbReference>
<gene>
    <name evidence="1" type="ORF">SAMN05421676_102334</name>
</gene>
<keyword evidence="2" id="KW-1185">Reference proteome</keyword>
<protein>
    <recommendedName>
        <fullName evidence="3">Helix-turn-helix domain-containing protein</fullName>
    </recommendedName>
</protein>
<evidence type="ECO:0008006" key="3">
    <source>
        <dbReference type="Google" id="ProtNLM"/>
    </source>
</evidence>
<sequence>MPVYIAHDERSLDWKPAELNEFEELWNSGEPLHDIAKKLNRPQIEIALIILDRADKGHINPREGGVFGNAFKSKS</sequence>
<dbReference type="EMBL" id="FOHJ01000002">
    <property type="protein sequence ID" value="SET00980.1"/>
    <property type="molecule type" value="Genomic_DNA"/>
</dbReference>
<proteinExistence type="predicted"/>
<name>A0A1I0B4R2_9BACI</name>
<reference evidence="2" key="1">
    <citation type="submission" date="2016-10" db="EMBL/GenBank/DDBJ databases">
        <authorList>
            <person name="Varghese N."/>
            <person name="Submissions S."/>
        </authorList>
    </citation>
    <scope>NUCLEOTIDE SEQUENCE [LARGE SCALE GENOMIC DNA]</scope>
    <source>
        <strain evidence="2">CGMCC 1.3566</strain>
    </source>
</reference>
<dbReference type="STRING" id="237682.SAMN05421676_102334"/>
<organism evidence="1 2">
    <name type="scientific">Salinibacillus kushneri</name>
    <dbReference type="NCBI Taxonomy" id="237682"/>
    <lineage>
        <taxon>Bacteria</taxon>
        <taxon>Bacillati</taxon>
        <taxon>Bacillota</taxon>
        <taxon>Bacilli</taxon>
        <taxon>Bacillales</taxon>
        <taxon>Bacillaceae</taxon>
        <taxon>Salinibacillus</taxon>
    </lineage>
</organism>
<evidence type="ECO:0000313" key="2">
    <source>
        <dbReference type="Proteomes" id="UP000199095"/>
    </source>
</evidence>
<dbReference type="Gene3D" id="1.10.10.60">
    <property type="entry name" value="Homeodomain-like"/>
    <property type="match status" value="1"/>
</dbReference>
<dbReference type="Proteomes" id="UP000199095">
    <property type="component" value="Unassembled WGS sequence"/>
</dbReference>
<dbReference type="AlphaFoldDB" id="A0A1I0B4R2"/>
<evidence type="ECO:0000313" key="1">
    <source>
        <dbReference type="EMBL" id="SET00980.1"/>
    </source>
</evidence>
<dbReference type="OrthoDB" id="2455520at2"/>
<accession>A0A1I0B4R2</accession>